<dbReference type="Proteomes" id="UP000001369">
    <property type="component" value="Chromosome"/>
</dbReference>
<evidence type="ECO:0000313" key="1">
    <source>
        <dbReference type="EMBL" id="ACN98748.1"/>
    </source>
</evidence>
<name>C1DW57_SULAA</name>
<keyword evidence="2" id="KW-1185">Reference proteome</keyword>
<protein>
    <recommendedName>
        <fullName evidence="3">4-vinyl reductase 4VR domain-containing protein</fullName>
    </recommendedName>
</protein>
<evidence type="ECO:0000313" key="2">
    <source>
        <dbReference type="Proteomes" id="UP000001369"/>
    </source>
</evidence>
<dbReference type="KEGG" id="saf:SULAZ_1377"/>
<organism evidence="1 2">
    <name type="scientific">Sulfurihydrogenibium azorense (strain DSM 15241 / OCM 825 / Az-Fu1)</name>
    <dbReference type="NCBI Taxonomy" id="204536"/>
    <lineage>
        <taxon>Bacteria</taxon>
        <taxon>Pseudomonadati</taxon>
        <taxon>Aquificota</taxon>
        <taxon>Aquificia</taxon>
        <taxon>Aquificales</taxon>
        <taxon>Hydrogenothermaceae</taxon>
        <taxon>Sulfurihydrogenibium</taxon>
    </lineage>
</organism>
<dbReference type="EMBL" id="CP001229">
    <property type="protein sequence ID" value="ACN98748.1"/>
    <property type="molecule type" value="Genomic_DNA"/>
</dbReference>
<sequence length="180" mass="21208">MDLLKKKKDVTTSKPNLITDQKSVISYPENLNVEDLKYNSLFSVLVYTLQSVVEEKDYNEFMSMYFENFYERNKEFLENLKNLGEGDLEKIWILVNKFLSLHSLGFSKIVVDLSSKKIEIYHWNSPFVKLNNSTEIRKTCKFLAEFYSKVLSLIFDEEINLEERICANEEKGDYCIFSMA</sequence>
<evidence type="ECO:0008006" key="3">
    <source>
        <dbReference type="Google" id="ProtNLM"/>
    </source>
</evidence>
<dbReference type="RefSeq" id="WP_012674069.1">
    <property type="nucleotide sequence ID" value="NC_012438.1"/>
</dbReference>
<dbReference type="STRING" id="204536.SULAZ_1377"/>
<reference evidence="1 2" key="1">
    <citation type="journal article" date="2009" name="J. Bacteriol.">
        <title>Complete and draft genome sequences of six members of the Aquificales.</title>
        <authorList>
            <person name="Reysenbach A.L."/>
            <person name="Hamamura N."/>
            <person name="Podar M."/>
            <person name="Griffiths E."/>
            <person name="Ferreira S."/>
            <person name="Hochstein R."/>
            <person name="Heidelberg J."/>
            <person name="Johnson J."/>
            <person name="Mead D."/>
            <person name="Pohorille A."/>
            <person name="Sarmiento M."/>
            <person name="Schweighofer K."/>
            <person name="Seshadri R."/>
            <person name="Voytek M.A."/>
        </authorList>
    </citation>
    <scope>NUCLEOTIDE SEQUENCE [LARGE SCALE GENOMIC DNA]</scope>
    <source>
        <strain evidence="2">Az-Fu1 / DSM 15241 / OCM 825</strain>
    </source>
</reference>
<gene>
    <name evidence="1" type="ordered locus">SULAZ_1377</name>
</gene>
<proteinExistence type="predicted"/>
<dbReference type="Gene3D" id="3.30.1380.20">
    <property type="entry name" value="Trafficking protein particle complex subunit 3"/>
    <property type="match status" value="1"/>
</dbReference>
<dbReference type="AlphaFoldDB" id="C1DW57"/>
<accession>C1DW57</accession>
<dbReference type="HOGENOM" id="CLU_1495450_0_0_0"/>